<accession>A0A423LLI8</accession>
<evidence type="ECO:0000313" key="2">
    <source>
        <dbReference type="Proteomes" id="UP000285757"/>
    </source>
</evidence>
<organism evidence="1 2">
    <name type="scientific">Pseudomonas fluorescens</name>
    <dbReference type="NCBI Taxonomy" id="294"/>
    <lineage>
        <taxon>Bacteria</taxon>
        <taxon>Pseudomonadati</taxon>
        <taxon>Pseudomonadota</taxon>
        <taxon>Gammaproteobacteria</taxon>
        <taxon>Pseudomonadales</taxon>
        <taxon>Pseudomonadaceae</taxon>
        <taxon>Pseudomonas</taxon>
    </lineage>
</organism>
<protein>
    <submittedName>
        <fullName evidence="1">Uncharacterized protein</fullName>
    </submittedName>
</protein>
<evidence type="ECO:0000313" key="1">
    <source>
        <dbReference type="EMBL" id="RON69197.1"/>
    </source>
</evidence>
<dbReference type="Proteomes" id="UP000285757">
    <property type="component" value="Unassembled WGS sequence"/>
</dbReference>
<proteinExistence type="predicted"/>
<dbReference type="EMBL" id="MOBU01000006">
    <property type="protein sequence ID" value="RON69197.1"/>
    <property type="molecule type" value="Genomic_DNA"/>
</dbReference>
<name>A0A423LLI8_PSEFL</name>
<dbReference type="RefSeq" id="WP_123531095.1">
    <property type="nucleotide sequence ID" value="NZ_MOBU01000006.1"/>
</dbReference>
<sequence>MTSHEIESRYRTCHPVNLCVTADLLPAATLDTLEGSVLDPSLSKVVVRVAPYTDMACGDQLILRWDGLDIEGFSYQYESVRYVSEAQVGKDVIFVIRGLHVAALDGGSLQLYWMLVSTRWPEPISSVRQQLTVGDARIQLRAPQVESVVSGALNPDTVVEGALVTLQPYARMAPGDRVSLFWRGETSPVSFNDTLRVEAFAVGEVLSFWIDPLCIVAHRGGEVSVSYRVEKTSGTLEESEVLRILIGPVLREEPGAPEVLEAADGVLSVADAIDGVTIVIGNAQAQEGELIYLKCDGELFNHRDEREITRDTAGQPLVFNVPQRFWREHLSSTIRVSYTVERLDDVSQTSAVTLVRVDG</sequence>
<dbReference type="AlphaFoldDB" id="A0A423LLI8"/>
<gene>
    <name evidence="1" type="ORF">BK671_07070</name>
</gene>
<comment type="caution">
    <text evidence="1">The sequence shown here is derived from an EMBL/GenBank/DDBJ whole genome shotgun (WGS) entry which is preliminary data.</text>
</comment>
<reference evidence="1 2" key="1">
    <citation type="submission" date="2016-10" db="EMBL/GenBank/DDBJ databases">
        <title>Comparative genome analysis of multiple Pseudomonas spp. focuses on biocontrol and plant growth promoting traits.</title>
        <authorList>
            <person name="Tao X.-Y."/>
            <person name="Taylor C.G."/>
        </authorList>
    </citation>
    <scope>NUCLEOTIDE SEQUENCE [LARGE SCALE GENOMIC DNA]</scope>
    <source>
        <strain evidence="1 2">24D3</strain>
    </source>
</reference>